<evidence type="ECO:0000313" key="2">
    <source>
        <dbReference type="EMBL" id="KDR84569.1"/>
    </source>
</evidence>
<feature type="chain" id="PRO_5001649568" description="Secreted protein" evidence="1">
    <location>
        <begin position="29"/>
        <end position="89"/>
    </location>
</feature>
<dbReference type="EMBL" id="KL142368">
    <property type="protein sequence ID" value="KDR84569.1"/>
    <property type="molecule type" value="Genomic_DNA"/>
</dbReference>
<organism evidence="2 3">
    <name type="scientific">Galerina marginata (strain CBS 339.88)</name>
    <dbReference type="NCBI Taxonomy" id="685588"/>
    <lineage>
        <taxon>Eukaryota</taxon>
        <taxon>Fungi</taxon>
        <taxon>Dikarya</taxon>
        <taxon>Basidiomycota</taxon>
        <taxon>Agaricomycotina</taxon>
        <taxon>Agaricomycetes</taxon>
        <taxon>Agaricomycetidae</taxon>
        <taxon>Agaricales</taxon>
        <taxon>Agaricineae</taxon>
        <taxon>Strophariaceae</taxon>
        <taxon>Galerina</taxon>
    </lineage>
</organism>
<proteinExistence type="predicted"/>
<protein>
    <recommendedName>
        <fullName evidence="4">Secreted protein</fullName>
    </recommendedName>
</protein>
<name>A0A067TX81_GALM3</name>
<accession>A0A067TX81</accession>
<dbReference type="HOGENOM" id="CLU_2454878_0_0_1"/>
<evidence type="ECO:0008006" key="4">
    <source>
        <dbReference type="Google" id="ProtNLM"/>
    </source>
</evidence>
<keyword evidence="1" id="KW-0732">Signal</keyword>
<gene>
    <name evidence="2" type="ORF">GALMADRAFT_717857</name>
</gene>
<reference evidence="3" key="1">
    <citation type="journal article" date="2014" name="Proc. Natl. Acad. Sci. U.S.A.">
        <title>Extensive sampling of basidiomycete genomes demonstrates inadequacy of the white-rot/brown-rot paradigm for wood decay fungi.</title>
        <authorList>
            <person name="Riley R."/>
            <person name="Salamov A.A."/>
            <person name="Brown D.W."/>
            <person name="Nagy L.G."/>
            <person name="Floudas D."/>
            <person name="Held B.W."/>
            <person name="Levasseur A."/>
            <person name="Lombard V."/>
            <person name="Morin E."/>
            <person name="Otillar R."/>
            <person name="Lindquist E.A."/>
            <person name="Sun H."/>
            <person name="LaButti K.M."/>
            <person name="Schmutz J."/>
            <person name="Jabbour D."/>
            <person name="Luo H."/>
            <person name="Baker S.E."/>
            <person name="Pisabarro A.G."/>
            <person name="Walton J.D."/>
            <person name="Blanchette R.A."/>
            <person name="Henrissat B."/>
            <person name="Martin F."/>
            <person name="Cullen D."/>
            <person name="Hibbett D.S."/>
            <person name="Grigoriev I.V."/>
        </authorList>
    </citation>
    <scope>NUCLEOTIDE SEQUENCE [LARGE SCALE GENOMIC DNA]</scope>
    <source>
        <strain evidence="3">CBS 339.88</strain>
    </source>
</reference>
<dbReference type="AlphaFoldDB" id="A0A067TX81"/>
<keyword evidence="3" id="KW-1185">Reference proteome</keyword>
<sequence length="89" mass="10435">MMRSVSSFIWSTGSFVLRLLLNLQVVTRRPRFLFLSPIFQEGSKLNIKVEDRLLVAQAFTGLYKSTTRLERTPHEPRIYQVNYCNSPRD</sequence>
<dbReference type="Proteomes" id="UP000027222">
    <property type="component" value="Unassembled WGS sequence"/>
</dbReference>
<evidence type="ECO:0000256" key="1">
    <source>
        <dbReference type="SAM" id="SignalP"/>
    </source>
</evidence>
<evidence type="ECO:0000313" key="3">
    <source>
        <dbReference type="Proteomes" id="UP000027222"/>
    </source>
</evidence>
<feature type="signal peptide" evidence="1">
    <location>
        <begin position="1"/>
        <end position="28"/>
    </location>
</feature>